<accession>A0A7W6FWE8</accession>
<dbReference type="SUPFAM" id="SSF55464">
    <property type="entry name" value="Origin of replication-binding domain, RBD-like"/>
    <property type="match status" value="1"/>
</dbReference>
<protein>
    <submittedName>
        <fullName evidence="3">Conjugative relaxase-like TrwC/TraI family protein</fullName>
    </submittedName>
</protein>
<evidence type="ECO:0000313" key="3">
    <source>
        <dbReference type="EMBL" id="MBB3938116.1"/>
    </source>
</evidence>
<sequence length="255" mass="27838">MAYYTDNGQSESAGVWWTRSTASPSPASTPSPSPLFPSPFGEDGTAVSGRHLRDLAAGRHPKTKEPLTKGSANGKRSVGFDVQIAAPKSVSAIAAAFEGEDRERLFAGHDRCVRRAMSAAFDMGLVVAHRAVRDPITKKKSYFEEPVREASAAVYRHFTSRAKDPQLHSHAVLMNVGVREDGTTGALDNRRLKLYGGTIAALYRAEMSAMLREEFGIETVRDGRNFEVVGVPEKVLKAFSKRRAEIEAVAREEGF</sequence>
<dbReference type="NCBIfam" id="NF041492">
    <property type="entry name" value="MobF"/>
    <property type="match status" value="1"/>
</dbReference>
<feature type="non-terminal residue" evidence="3">
    <location>
        <position position="255"/>
    </location>
</feature>
<feature type="domain" description="TrwC relaxase" evidence="2">
    <location>
        <begin position="3"/>
        <end position="252"/>
    </location>
</feature>
<dbReference type="AlphaFoldDB" id="A0A7W6FWE8"/>
<dbReference type="Proteomes" id="UP000531216">
    <property type="component" value="Unassembled WGS sequence"/>
</dbReference>
<dbReference type="Pfam" id="PF08751">
    <property type="entry name" value="TrwC"/>
    <property type="match status" value="1"/>
</dbReference>
<feature type="region of interest" description="Disordered" evidence="1">
    <location>
        <begin position="56"/>
        <end position="75"/>
    </location>
</feature>
<evidence type="ECO:0000313" key="4">
    <source>
        <dbReference type="Proteomes" id="UP000531216"/>
    </source>
</evidence>
<comment type="caution">
    <text evidence="3">The sequence shown here is derived from an EMBL/GenBank/DDBJ whole genome shotgun (WGS) entry which is preliminary data.</text>
</comment>
<dbReference type="InterPro" id="IPR014862">
    <property type="entry name" value="TrwC"/>
</dbReference>
<gene>
    <name evidence="3" type="ORF">GGR05_004286</name>
</gene>
<evidence type="ECO:0000256" key="1">
    <source>
        <dbReference type="SAM" id="MobiDB-lite"/>
    </source>
</evidence>
<keyword evidence="4" id="KW-1185">Reference proteome</keyword>
<feature type="compositionally biased region" description="Basic and acidic residues" evidence="1">
    <location>
        <begin position="56"/>
        <end position="67"/>
    </location>
</feature>
<proteinExistence type="predicted"/>
<feature type="compositionally biased region" description="Pro residues" evidence="1">
    <location>
        <begin position="27"/>
        <end position="37"/>
    </location>
</feature>
<dbReference type="EMBL" id="JACIDO010000017">
    <property type="protein sequence ID" value="MBB3938116.1"/>
    <property type="molecule type" value="Genomic_DNA"/>
</dbReference>
<organism evidence="3 4">
    <name type="scientific">Aureimonas phyllosphaerae</name>
    <dbReference type="NCBI Taxonomy" id="1166078"/>
    <lineage>
        <taxon>Bacteria</taxon>
        <taxon>Pseudomonadati</taxon>
        <taxon>Pseudomonadota</taxon>
        <taxon>Alphaproteobacteria</taxon>
        <taxon>Hyphomicrobiales</taxon>
        <taxon>Aurantimonadaceae</taxon>
        <taxon>Aureimonas</taxon>
    </lineage>
</organism>
<evidence type="ECO:0000259" key="2">
    <source>
        <dbReference type="Pfam" id="PF08751"/>
    </source>
</evidence>
<feature type="compositionally biased region" description="Polar residues" evidence="1">
    <location>
        <begin position="1"/>
        <end position="12"/>
    </location>
</feature>
<feature type="region of interest" description="Disordered" evidence="1">
    <location>
        <begin position="1"/>
        <end position="43"/>
    </location>
</feature>
<name>A0A7W6FWE8_9HYPH</name>
<reference evidence="3 4" key="1">
    <citation type="submission" date="2020-08" db="EMBL/GenBank/DDBJ databases">
        <title>Genomic Encyclopedia of Type Strains, Phase IV (KMG-IV): sequencing the most valuable type-strain genomes for metagenomic binning, comparative biology and taxonomic classification.</title>
        <authorList>
            <person name="Goeker M."/>
        </authorList>
    </citation>
    <scope>NUCLEOTIDE SEQUENCE [LARGE SCALE GENOMIC DNA]</scope>
    <source>
        <strain evidence="3 4">DSM 25024</strain>
    </source>
</reference>